<comment type="subcellular location">
    <subcellularLocation>
        <location evidence="1">Membrane</location>
        <topology evidence="1">Multi-pass membrane protein</topology>
    </subcellularLocation>
</comment>
<keyword evidence="8" id="KW-1185">Reference proteome</keyword>
<dbReference type="CDD" id="cd10432">
    <property type="entry name" value="BI-1-like_bacterial"/>
    <property type="match status" value="1"/>
</dbReference>
<feature type="transmembrane region" description="Helical" evidence="6">
    <location>
        <begin position="208"/>
        <end position="228"/>
    </location>
</feature>
<evidence type="ECO:0000256" key="2">
    <source>
        <dbReference type="ARBA" id="ARBA00010350"/>
    </source>
</evidence>
<comment type="caution">
    <text evidence="7">The sequence shown here is derived from an EMBL/GenBank/DDBJ whole genome shotgun (WGS) entry which is preliminary data.</text>
</comment>
<evidence type="ECO:0000256" key="6">
    <source>
        <dbReference type="RuleBase" id="RU004379"/>
    </source>
</evidence>
<reference evidence="7 8" key="1">
    <citation type="submission" date="2018-03" db="EMBL/GenBank/DDBJ databases">
        <title>Lachnoclostridium SNUG30386 gen.nov., sp.nov., isolated from human faeces.</title>
        <authorList>
            <person name="Seo B."/>
            <person name="Jeon K."/>
            <person name="Ko G."/>
        </authorList>
    </citation>
    <scope>NUCLEOTIDE SEQUENCE [LARGE SCALE GENOMIC DNA]</scope>
    <source>
        <strain evidence="7 8">SNUG30386</strain>
    </source>
</reference>
<dbReference type="InterPro" id="IPR006214">
    <property type="entry name" value="Bax_inhibitor_1-related"/>
</dbReference>
<feature type="transmembrane region" description="Helical" evidence="6">
    <location>
        <begin position="89"/>
        <end position="108"/>
    </location>
</feature>
<keyword evidence="5 6" id="KW-0472">Membrane</keyword>
<dbReference type="PANTHER" id="PTHR23291">
    <property type="entry name" value="BAX INHIBITOR-RELATED"/>
    <property type="match status" value="1"/>
</dbReference>
<name>A0A2T3FVF1_9CLOT</name>
<dbReference type="Proteomes" id="UP000241048">
    <property type="component" value="Unassembled WGS sequence"/>
</dbReference>
<dbReference type="GO" id="GO:0005886">
    <property type="term" value="C:plasma membrane"/>
    <property type="evidence" value="ECO:0007669"/>
    <property type="project" value="TreeGrafter"/>
</dbReference>
<dbReference type="GeneID" id="79841624"/>
<evidence type="ECO:0000256" key="4">
    <source>
        <dbReference type="ARBA" id="ARBA00022989"/>
    </source>
</evidence>
<evidence type="ECO:0000313" key="7">
    <source>
        <dbReference type="EMBL" id="PST39266.1"/>
    </source>
</evidence>
<evidence type="ECO:0000256" key="3">
    <source>
        <dbReference type="ARBA" id="ARBA00022692"/>
    </source>
</evidence>
<dbReference type="Pfam" id="PF01027">
    <property type="entry name" value="Bax1-I"/>
    <property type="match status" value="1"/>
</dbReference>
<proteinExistence type="inferred from homology"/>
<sequence>MGYEPMNESWQMAGERHETLGQYVAKTYLWMFAGLLVTFGIALAGYVTGAILYVFQVPYATLALTGLELLTVIWLSARIHKLSVGAARGLFLFYAALNGVVFSMYFLIFGVVEMVFVFAATALFFGMMAGVSLIFKLDLSGIRPLLVGGLLFLILFGLLSMFLNLGSFETVLCYAGIVVFLGFTAYDTTKIRDNYQIFSADPELLQKASVFSALQLYLDFINLFLYIIRLMNRNRK</sequence>
<dbReference type="EMBL" id="PYLO01000001">
    <property type="protein sequence ID" value="PST39266.1"/>
    <property type="molecule type" value="Genomic_DNA"/>
</dbReference>
<comment type="similarity">
    <text evidence="2 6">Belongs to the BI1 family.</text>
</comment>
<keyword evidence="4 6" id="KW-1133">Transmembrane helix</keyword>
<protein>
    <submittedName>
        <fullName evidence="7">BAX inhibitor (BI)-1/YccA family protein</fullName>
    </submittedName>
</protein>
<evidence type="ECO:0000313" key="8">
    <source>
        <dbReference type="Proteomes" id="UP000241048"/>
    </source>
</evidence>
<evidence type="ECO:0000256" key="5">
    <source>
        <dbReference type="ARBA" id="ARBA00023136"/>
    </source>
</evidence>
<dbReference type="PANTHER" id="PTHR23291:SF50">
    <property type="entry name" value="PROTEIN LIFEGUARD 4"/>
    <property type="match status" value="1"/>
</dbReference>
<feature type="transmembrane region" description="Helical" evidence="6">
    <location>
        <begin position="28"/>
        <end position="53"/>
    </location>
</feature>
<feature type="transmembrane region" description="Helical" evidence="6">
    <location>
        <begin position="114"/>
        <end position="135"/>
    </location>
</feature>
<dbReference type="AlphaFoldDB" id="A0A2T3FVF1"/>
<gene>
    <name evidence="7" type="ORF">C7U56_00315</name>
</gene>
<evidence type="ECO:0000256" key="1">
    <source>
        <dbReference type="ARBA" id="ARBA00004141"/>
    </source>
</evidence>
<accession>A0A2T3FVF1</accession>
<feature type="transmembrane region" description="Helical" evidence="6">
    <location>
        <begin position="142"/>
        <end position="162"/>
    </location>
</feature>
<keyword evidence="3 6" id="KW-0812">Transmembrane</keyword>
<feature type="transmembrane region" description="Helical" evidence="6">
    <location>
        <begin position="59"/>
        <end position="77"/>
    </location>
</feature>
<organism evidence="7 8">
    <name type="scientific">Clostridium fessum</name>
    <dbReference type="NCBI Taxonomy" id="2126740"/>
    <lineage>
        <taxon>Bacteria</taxon>
        <taxon>Bacillati</taxon>
        <taxon>Bacillota</taxon>
        <taxon>Clostridia</taxon>
        <taxon>Eubacteriales</taxon>
        <taxon>Clostridiaceae</taxon>
        <taxon>Clostridium</taxon>
    </lineage>
</organism>
<dbReference type="RefSeq" id="WP_107000382.1">
    <property type="nucleotide sequence ID" value="NZ_DBFBUD010000241.1"/>
</dbReference>